<dbReference type="GO" id="GO:0008270">
    <property type="term" value="F:zinc ion binding"/>
    <property type="evidence" value="ECO:0007669"/>
    <property type="project" value="InterPro"/>
</dbReference>
<dbReference type="InterPro" id="IPR013149">
    <property type="entry name" value="ADH-like_C"/>
</dbReference>
<dbReference type="PROSITE" id="PS00059">
    <property type="entry name" value="ADH_ZINC"/>
    <property type="match status" value="1"/>
</dbReference>
<dbReference type="SUPFAM" id="SSF51735">
    <property type="entry name" value="NAD(P)-binding Rossmann-fold domains"/>
    <property type="match status" value="1"/>
</dbReference>
<evidence type="ECO:0000256" key="2">
    <source>
        <dbReference type="ARBA" id="ARBA00022723"/>
    </source>
</evidence>
<proteinExistence type="inferred from homology"/>
<dbReference type="Gene3D" id="3.90.180.10">
    <property type="entry name" value="Medium-chain alcohol dehydrogenases, catalytic domain"/>
    <property type="match status" value="1"/>
</dbReference>
<name>A0A1V9Z1G7_9STRA</name>
<reference evidence="7 8" key="1">
    <citation type="journal article" date="2014" name="Genome Biol. Evol.">
        <title>The secreted proteins of Achlya hypogyna and Thraustotheca clavata identify the ancestral oomycete secretome and reveal gene acquisitions by horizontal gene transfer.</title>
        <authorList>
            <person name="Misner I."/>
            <person name="Blouin N."/>
            <person name="Leonard G."/>
            <person name="Richards T.A."/>
            <person name="Lane C.E."/>
        </authorList>
    </citation>
    <scope>NUCLEOTIDE SEQUENCE [LARGE SCALE GENOMIC DNA]</scope>
    <source>
        <strain evidence="7 8">ATCC 34112</strain>
    </source>
</reference>
<dbReference type="OrthoDB" id="1879366at2759"/>
<protein>
    <submittedName>
        <fullName evidence="7">Alcohol dehydrogenase GroESlike domain containing protein</fullName>
    </submittedName>
</protein>
<dbReference type="InterPro" id="IPR013154">
    <property type="entry name" value="ADH-like_N"/>
</dbReference>
<accession>A0A1V9Z1G7</accession>
<organism evidence="7 8">
    <name type="scientific">Thraustotheca clavata</name>
    <dbReference type="NCBI Taxonomy" id="74557"/>
    <lineage>
        <taxon>Eukaryota</taxon>
        <taxon>Sar</taxon>
        <taxon>Stramenopiles</taxon>
        <taxon>Oomycota</taxon>
        <taxon>Saprolegniomycetes</taxon>
        <taxon>Saprolegniales</taxon>
        <taxon>Achlyaceae</taxon>
        <taxon>Thraustotheca</taxon>
    </lineage>
</organism>
<evidence type="ECO:0000256" key="5">
    <source>
        <dbReference type="RuleBase" id="RU361277"/>
    </source>
</evidence>
<keyword evidence="8" id="KW-1185">Reference proteome</keyword>
<dbReference type="EMBL" id="JNBS01002381">
    <property type="protein sequence ID" value="OQR91859.1"/>
    <property type="molecule type" value="Genomic_DNA"/>
</dbReference>
<dbReference type="Proteomes" id="UP000243217">
    <property type="component" value="Unassembled WGS sequence"/>
</dbReference>
<dbReference type="SMART" id="SM00829">
    <property type="entry name" value="PKS_ER"/>
    <property type="match status" value="1"/>
</dbReference>
<evidence type="ECO:0000256" key="3">
    <source>
        <dbReference type="ARBA" id="ARBA00022833"/>
    </source>
</evidence>
<dbReference type="InterPro" id="IPR020843">
    <property type="entry name" value="ER"/>
</dbReference>
<keyword evidence="3 5" id="KW-0862">Zinc</keyword>
<feature type="domain" description="Enoyl reductase (ER)" evidence="6">
    <location>
        <begin position="16"/>
        <end position="348"/>
    </location>
</feature>
<dbReference type="InterPro" id="IPR036291">
    <property type="entry name" value="NAD(P)-bd_dom_sf"/>
</dbReference>
<dbReference type="AlphaFoldDB" id="A0A1V9Z1G7"/>
<dbReference type="Pfam" id="PF00107">
    <property type="entry name" value="ADH_zinc_N"/>
    <property type="match status" value="1"/>
</dbReference>
<gene>
    <name evidence="7" type="ORF">THRCLA_08854</name>
</gene>
<evidence type="ECO:0000313" key="7">
    <source>
        <dbReference type="EMBL" id="OQR91859.1"/>
    </source>
</evidence>
<dbReference type="SUPFAM" id="SSF50129">
    <property type="entry name" value="GroES-like"/>
    <property type="match status" value="1"/>
</dbReference>
<dbReference type="InterPro" id="IPR011032">
    <property type="entry name" value="GroES-like_sf"/>
</dbReference>
<keyword evidence="2 5" id="KW-0479">Metal-binding</keyword>
<dbReference type="Gene3D" id="3.40.50.720">
    <property type="entry name" value="NAD(P)-binding Rossmann-like Domain"/>
    <property type="match status" value="1"/>
</dbReference>
<dbReference type="Pfam" id="PF08240">
    <property type="entry name" value="ADH_N"/>
    <property type="match status" value="1"/>
</dbReference>
<comment type="similarity">
    <text evidence="5">Belongs to the zinc-containing alcohol dehydrogenase family.</text>
</comment>
<comment type="caution">
    <text evidence="7">The sequence shown here is derived from an EMBL/GenBank/DDBJ whole genome shotgun (WGS) entry which is preliminary data.</text>
</comment>
<keyword evidence="4" id="KW-0560">Oxidoreductase</keyword>
<sequence length="350" mass="37946">MSTIQEYHGHAAFAPGIVVEPHTFTPRPFDDDYDVEIKITHCGICASDIHAITGGRGQCTYPLVPGHEIVGHIVRIGNQVDPVKFAIGTRVGVGAQCSSCLSCHQCHRHREQLCNQRVNTYNSKTKDGYITQGGYADYYRCHANFVIPIPSELPSEIAAPMLCAGVTTYVPLKDHGAGPGKKVGVVGIGGLGHMGIQWAVALGAEVTAISSSSRKEELCKQELGAHHYLDMSNAEVMKAAAQQFDILLVTANGLDTNWGTFFDLVATEGKFILVAAPDTPISFYFYSIIPRQINLVGSIIGSPAQIEEMFAFAIEKNVRSIVQVMPMAQATEALHKVHDGQARFRIVLEA</sequence>
<evidence type="ECO:0000259" key="6">
    <source>
        <dbReference type="SMART" id="SM00829"/>
    </source>
</evidence>
<dbReference type="CDD" id="cd05283">
    <property type="entry name" value="CAD1"/>
    <property type="match status" value="1"/>
</dbReference>
<dbReference type="GO" id="GO:0016616">
    <property type="term" value="F:oxidoreductase activity, acting on the CH-OH group of donors, NAD or NADP as acceptor"/>
    <property type="evidence" value="ECO:0007669"/>
    <property type="project" value="InterPro"/>
</dbReference>
<dbReference type="PANTHER" id="PTHR42683">
    <property type="entry name" value="ALDEHYDE REDUCTASE"/>
    <property type="match status" value="1"/>
</dbReference>
<dbReference type="InterPro" id="IPR002328">
    <property type="entry name" value="ADH_Zn_CS"/>
</dbReference>
<comment type="cofactor">
    <cofactor evidence="1 5">
        <name>Zn(2+)</name>
        <dbReference type="ChEBI" id="CHEBI:29105"/>
    </cofactor>
</comment>
<evidence type="ECO:0000256" key="4">
    <source>
        <dbReference type="ARBA" id="ARBA00023002"/>
    </source>
</evidence>
<dbReference type="FunFam" id="3.40.50.720:FF:000022">
    <property type="entry name" value="Cinnamyl alcohol dehydrogenase"/>
    <property type="match status" value="1"/>
</dbReference>
<evidence type="ECO:0000256" key="1">
    <source>
        <dbReference type="ARBA" id="ARBA00001947"/>
    </source>
</evidence>
<evidence type="ECO:0000313" key="8">
    <source>
        <dbReference type="Proteomes" id="UP000243217"/>
    </source>
</evidence>
<dbReference type="STRING" id="74557.A0A1V9Z1G7"/>
<dbReference type="InterPro" id="IPR047109">
    <property type="entry name" value="CAD-like"/>
</dbReference>